<feature type="transmembrane region" description="Helical" evidence="2">
    <location>
        <begin position="7"/>
        <end position="24"/>
    </location>
</feature>
<sequence length="316" mass="36709">MDRESMVVYTIGAIVVLFLLTYSPNNNNHSTPHHRLFLHRDENQESNTNHSHTSEEWDENLNVTDTIVRIFPEIDADPTDQFVDLHELTEWNFEQVQREVLHRSQREMNIHDKNHDGYLSFSEYGPPTPDGSFGYDSRLSEEEHFNASDADGDGFLNLAEFNDFLHPADSNSAKIKEWLSKMDVRESDTDRDGKVSFKEFFYGLFDSVRYYDAESYNDLHQSDDSTDASARALFSQLDKDRDGSLSDIELLPIIGKLHPSGHYYAKKQAEYLISLAEVDKDGRLNLTEMIENAYIFYDVIFYDDEVEYDDSPDEFF</sequence>
<dbReference type="KEGG" id="cam:101502504"/>
<gene>
    <name evidence="5" type="primary">LOC101502504</name>
</gene>
<dbReference type="Gene3D" id="1.10.238.10">
    <property type="entry name" value="EF-hand"/>
    <property type="match status" value="3"/>
</dbReference>
<reference evidence="5" key="2">
    <citation type="submission" date="2025-08" db="UniProtKB">
        <authorList>
            <consortium name="RefSeq"/>
        </authorList>
    </citation>
    <scope>IDENTIFICATION</scope>
    <source>
        <tissue evidence="5">Etiolated seedlings</tissue>
    </source>
</reference>
<dbReference type="InterPro" id="IPR018247">
    <property type="entry name" value="EF_Hand_1_Ca_BS"/>
</dbReference>
<dbReference type="SUPFAM" id="SSF47473">
    <property type="entry name" value="EF-hand"/>
    <property type="match status" value="2"/>
</dbReference>
<feature type="domain" description="EF-hand" evidence="3">
    <location>
        <begin position="185"/>
        <end position="210"/>
    </location>
</feature>
<evidence type="ECO:0000256" key="1">
    <source>
        <dbReference type="ARBA" id="ARBA00022837"/>
    </source>
</evidence>
<dbReference type="Proteomes" id="UP000087171">
    <property type="component" value="Chromosome Ca7"/>
</dbReference>
<dbReference type="InterPro" id="IPR002048">
    <property type="entry name" value="EF_hand_dom"/>
</dbReference>
<dbReference type="GO" id="GO:0005509">
    <property type="term" value="F:calcium ion binding"/>
    <property type="evidence" value="ECO:0007669"/>
    <property type="project" value="InterPro"/>
</dbReference>
<evidence type="ECO:0000313" key="4">
    <source>
        <dbReference type="Proteomes" id="UP000087171"/>
    </source>
</evidence>
<dbReference type="RefSeq" id="XP_004510451.1">
    <property type="nucleotide sequence ID" value="XM_004510394.3"/>
</dbReference>
<dbReference type="PROSITE" id="PS00018">
    <property type="entry name" value="EF_HAND_1"/>
    <property type="match status" value="4"/>
</dbReference>
<evidence type="ECO:0000313" key="5">
    <source>
        <dbReference type="RefSeq" id="XP_004510451.1"/>
    </source>
</evidence>
<dbReference type="Pfam" id="PF13499">
    <property type="entry name" value="EF-hand_7"/>
    <property type="match status" value="1"/>
</dbReference>
<reference evidence="4" key="1">
    <citation type="journal article" date="2013" name="Nat. Biotechnol.">
        <title>Draft genome sequence of chickpea (Cicer arietinum) provides a resource for trait improvement.</title>
        <authorList>
            <person name="Varshney R.K."/>
            <person name="Song C."/>
            <person name="Saxena R.K."/>
            <person name="Azam S."/>
            <person name="Yu S."/>
            <person name="Sharpe A.G."/>
            <person name="Cannon S."/>
            <person name="Baek J."/>
            <person name="Rosen B.D."/>
            <person name="Tar'an B."/>
            <person name="Millan T."/>
            <person name="Zhang X."/>
            <person name="Ramsay L.D."/>
            <person name="Iwata A."/>
            <person name="Wang Y."/>
            <person name="Nelson W."/>
            <person name="Farmer A.D."/>
            <person name="Gaur P.M."/>
            <person name="Soderlund C."/>
            <person name="Penmetsa R.V."/>
            <person name="Xu C."/>
            <person name="Bharti A.K."/>
            <person name="He W."/>
            <person name="Winter P."/>
            <person name="Zhao S."/>
            <person name="Hane J.K."/>
            <person name="Carrasquilla-Garcia N."/>
            <person name="Condie J.A."/>
            <person name="Upadhyaya H.D."/>
            <person name="Luo M.C."/>
            <person name="Thudi M."/>
            <person name="Gowda C.L."/>
            <person name="Singh N.P."/>
            <person name="Lichtenzveig J."/>
            <person name="Gali K.K."/>
            <person name="Rubio J."/>
            <person name="Nadarajan N."/>
            <person name="Dolezel J."/>
            <person name="Bansal K.C."/>
            <person name="Xu X."/>
            <person name="Edwards D."/>
            <person name="Zhang G."/>
            <person name="Kahl G."/>
            <person name="Gil J."/>
            <person name="Singh K.B."/>
            <person name="Datta S.K."/>
            <person name="Jackson S.A."/>
            <person name="Wang J."/>
            <person name="Cook D.R."/>
        </authorList>
    </citation>
    <scope>NUCLEOTIDE SEQUENCE [LARGE SCALE GENOMIC DNA]</scope>
    <source>
        <strain evidence="4">cv. CDC Frontier</strain>
    </source>
</reference>
<dbReference type="Pfam" id="PF13202">
    <property type="entry name" value="EF-hand_5"/>
    <property type="match status" value="1"/>
</dbReference>
<dbReference type="PANTHER" id="PTHR10827:SF101">
    <property type="entry name" value="CALCIUM-BINDING EF HAND FAMILY PROTEIN"/>
    <property type="match status" value="1"/>
</dbReference>
<dbReference type="PROSITE" id="PS50222">
    <property type="entry name" value="EF_HAND_2"/>
    <property type="match status" value="3"/>
</dbReference>
<dbReference type="PaxDb" id="3827-XP_004510451.1"/>
<keyword evidence="2" id="KW-0472">Membrane</keyword>
<evidence type="ECO:0000259" key="3">
    <source>
        <dbReference type="PROSITE" id="PS50222"/>
    </source>
</evidence>
<keyword evidence="2" id="KW-1133">Transmembrane helix</keyword>
<dbReference type="PANTHER" id="PTHR10827">
    <property type="entry name" value="RETICULOCALBIN"/>
    <property type="match status" value="1"/>
</dbReference>
<dbReference type="OrthoDB" id="293868at2759"/>
<dbReference type="InterPro" id="IPR011992">
    <property type="entry name" value="EF-hand-dom_pair"/>
</dbReference>
<accession>A0A1S2YV72</accession>
<dbReference type="SMART" id="SM00054">
    <property type="entry name" value="EFh"/>
    <property type="match status" value="3"/>
</dbReference>
<dbReference type="GeneID" id="101502504"/>
<protein>
    <submittedName>
        <fullName evidence="5">Calumenin-B-like</fullName>
    </submittedName>
</protein>
<name>A0A1S2YV72_CICAR</name>
<dbReference type="AlphaFoldDB" id="A0A1S2YV72"/>
<keyword evidence="2" id="KW-0812">Transmembrane</keyword>
<organism evidence="4 5">
    <name type="scientific">Cicer arietinum</name>
    <name type="common">Chickpea</name>
    <name type="synonym">Garbanzo</name>
    <dbReference type="NCBI Taxonomy" id="3827"/>
    <lineage>
        <taxon>Eukaryota</taxon>
        <taxon>Viridiplantae</taxon>
        <taxon>Streptophyta</taxon>
        <taxon>Embryophyta</taxon>
        <taxon>Tracheophyta</taxon>
        <taxon>Spermatophyta</taxon>
        <taxon>Magnoliopsida</taxon>
        <taxon>eudicotyledons</taxon>
        <taxon>Gunneridae</taxon>
        <taxon>Pentapetalae</taxon>
        <taxon>rosids</taxon>
        <taxon>fabids</taxon>
        <taxon>Fabales</taxon>
        <taxon>Fabaceae</taxon>
        <taxon>Papilionoideae</taxon>
        <taxon>50 kb inversion clade</taxon>
        <taxon>NPAAA clade</taxon>
        <taxon>Hologalegina</taxon>
        <taxon>IRL clade</taxon>
        <taxon>Cicereae</taxon>
        <taxon>Cicer</taxon>
    </lineage>
</organism>
<proteinExistence type="predicted"/>
<keyword evidence="4" id="KW-1185">Reference proteome</keyword>
<dbReference type="GO" id="GO:0005783">
    <property type="term" value="C:endoplasmic reticulum"/>
    <property type="evidence" value="ECO:0007669"/>
    <property type="project" value="TreeGrafter"/>
</dbReference>
<dbReference type="eggNOG" id="KOG4223">
    <property type="taxonomic scope" value="Eukaryota"/>
</dbReference>
<evidence type="ECO:0000256" key="2">
    <source>
        <dbReference type="SAM" id="Phobius"/>
    </source>
</evidence>
<feature type="domain" description="EF-hand" evidence="3">
    <location>
        <begin position="142"/>
        <end position="171"/>
    </location>
</feature>
<feature type="domain" description="EF-hand" evidence="3">
    <location>
        <begin position="225"/>
        <end position="260"/>
    </location>
</feature>
<keyword evidence="1" id="KW-0106">Calcium</keyword>